<dbReference type="OrthoDB" id="422187at2759"/>
<keyword evidence="15 20" id="KW-0520">NAD</keyword>
<evidence type="ECO:0000256" key="11">
    <source>
        <dbReference type="ARBA" id="ARBA00022741"/>
    </source>
</evidence>
<evidence type="ECO:0000256" key="5">
    <source>
        <dbReference type="ARBA" id="ARBA00005019"/>
    </source>
</evidence>
<dbReference type="CDD" id="cd09286">
    <property type="entry name" value="NMNAT_Eukarya"/>
    <property type="match status" value="1"/>
</dbReference>
<dbReference type="GO" id="GO:0005634">
    <property type="term" value="C:nucleus"/>
    <property type="evidence" value="ECO:0007669"/>
    <property type="project" value="UniProtKB-SubCell"/>
</dbReference>
<evidence type="ECO:0000256" key="19">
    <source>
        <dbReference type="ARBA" id="ARBA00064648"/>
    </source>
</evidence>
<reference evidence="23 25" key="2">
    <citation type="journal article" date="2013" name="Nature">
        <title>Insights into bilaterian evolution from three spiralian genomes.</title>
        <authorList>
            <person name="Simakov O."/>
            <person name="Marletaz F."/>
            <person name="Cho S.J."/>
            <person name="Edsinger-Gonzales E."/>
            <person name="Havlak P."/>
            <person name="Hellsten U."/>
            <person name="Kuo D.H."/>
            <person name="Larsson T."/>
            <person name="Lv J."/>
            <person name="Arendt D."/>
            <person name="Savage R."/>
            <person name="Osoegawa K."/>
            <person name="de Jong P."/>
            <person name="Grimwood J."/>
            <person name="Chapman J.A."/>
            <person name="Shapiro H."/>
            <person name="Aerts A."/>
            <person name="Otillar R.P."/>
            <person name="Terry A.Y."/>
            <person name="Boore J.L."/>
            <person name="Grigoriev I.V."/>
            <person name="Lindberg D.R."/>
            <person name="Seaver E.C."/>
            <person name="Weisblat D.A."/>
            <person name="Putnam N.H."/>
            <person name="Rokhsar D.S."/>
        </authorList>
    </citation>
    <scope>NUCLEOTIDE SEQUENCE</scope>
    <source>
        <strain evidence="23 25">I ESC-2004</strain>
    </source>
</reference>
<keyword evidence="10 20" id="KW-0548">Nucleotidyltransferase</keyword>
<dbReference type="EMBL" id="AMQN01002609">
    <property type="status" value="NOT_ANNOTATED_CDS"/>
    <property type="molecule type" value="Genomic_DNA"/>
</dbReference>
<dbReference type="OMA" id="HIVHEWI"/>
<dbReference type="GO" id="GO:0009435">
    <property type="term" value="P:NAD+ biosynthetic process"/>
    <property type="evidence" value="ECO:0007669"/>
    <property type="project" value="UniProtKB-UniPathway"/>
</dbReference>
<evidence type="ECO:0000256" key="10">
    <source>
        <dbReference type="ARBA" id="ARBA00022695"/>
    </source>
</evidence>
<comment type="pathway">
    <text evidence="5">Cofactor biosynthesis; NAD(+) biosynthesis; deamido-NAD(+) from nicotinate D-ribonucleotide: step 1/1.</text>
</comment>
<evidence type="ECO:0000256" key="2">
    <source>
        <dbReference type="ARBA" id="ARBA00001947"/>
    </source>
</evidence>
<dbReference type="EnsemblMetazoa" id="CapteT211251">
    <property type="protein sequence ID" value="CapteP211251"/>
    <property type="gene ID" value="CapteG211251"/>
</dbReference>
<evidence type="ECO:0000256" key="3">
    <source>
        <dbReference type="ARBA" id="ARBA00004123"/>
    </source>
</evidence>
<evidence type="ECO:0000256" key="17">
    <source>
        <dbReference type="ARBA" id="ARBA00048514"/>
    </source>
</evidence>
<keyword evidence="9 20" id="KW-0808">Transferase</keyword>
<dbReference type="SUPFAM" id="SSF52374">
    <property type="entry name" value="Nucleotidylyl transferase"/>
    <property type="match status" value="1"/>
</dbReference>
<name>R7TIA0_CAPTE</name>
<keyword evidence="16" id="KW-0539">Nucleus</keyword>
<evidence type="ECO:0000256" key="7">
    <source>
        <dbReference type="ARBA" id="ARBA00022553"/>
    </source>
</evidence>
<evidence type="ECO:0000256" key="18">
    <source>
        <dbReference type="ARBA" id="ARBA00048969"/>
    </source>
</evidence>
<keyword evidence="25" id="KW-1185">Reference proteome</keyword>
<proteinExistence type="inferred from homology"/>
<dbReference type="FunFam" id="3.40.50.620:FF:000101">
    <property type="entry name" value="Nicotinamide-nucleotide adenylyltransferase"/>
    <property type="match status" value="1"/>
</dbReference>
<organism evidence="23">
    <name type="scientific">Capitella teleta</name>
    <name type="common">Polychaete worm</name>
    <dbReference type="NCBI Taxonomy" id="283909"/>
    <lineage>
        <taxon>Eukaryota</taxon>
        <taxon>Metazoa</taxon>
        <taxon>Spiralia</taxon>
        <taxon>Lophotrochozoa</taxon>
        <taxon>Annelida</taxon>
        <taxon>Polychaeta</taxon>
        <taxon>Sedentaria</taxon>
        <taxon>Scolecida</taxon>
        <taxon>Capitellidae</taxon>
        <taxon>Capitella</taxon>
    </lineage>
</organism>
<evidence type="ECO:0000259" key="22">
    <source>
        <dbReference type="Pfam" id="PF01467"/>
    </source>
</evidence>
<reference evidence="24" key="3">
    <citation type="submission" date="2015-06" db="UniProtKB">
        <authorList>
            <consortium name="EnsemblMetazoa"/>
        </authorList>
    </citation>
    <scope>IDENTIFICATION</scope>
</reference>
<evidence type="ECO:0000256" key="21">
    <source>
        <dbReference type="SAM" id="MobiDB-lite"/>
    </source>
</evidence>
<dbReference type="GO" id="GO:0004515">
    <property type="term" value="F:nicotinate-nucleotide adenylyltransferase activity"/>
    <property type="evidence" value="ECO:0007669"/>
    <property type="project" value="UniProtKB-EC"/>
</dbReference>
<comment type="similarity">
    <text evidence="6 20">Belongs to the eukaryotic NMN adenylyltransferase family.</text>
</comment>
<dbReference type="FunCoup" id="R7TIA0">
    <property type="interactions" value="650"/>
</dbReference>
<dbReference type="HOGENOM" id="CLU_033366_3_0_1"/>
<evidence type="ECO:0000313" key="23">
    <source>
        <dbReference type="EMBL" id="ELT93563.1"/>
    </source>
</evidence>
<keyword evidence="11 20" id="KW-0547">Nucleotide-binding</keyword>
<dbReference type="STRING" id="283909.R7TIA0"/>
<dbReference type="Gene3D" id="3.40.50.620">
    <property type="entry name" value="HUPs"/>
    <property type="match status" value="1"/>
</dbReference>
<evidence type="ECO:0000256" key="13">
    <source>
        <dbReference type="ARBA" id="ARBA00022840"/>
    </source>
</evidence>
<evidence type="ECO:0000256" key="6">
    <source>
        <dbReference type="ARBA" id="ARBA00007064"/>
    </source>
</evidence>
<evidence type="ECO:0000256" key="15">
    <source>
        <dbReference type="ARBA" id="ARBA00023027"/>
    </source>
</evidence>
<comment type="cofactor">
    <cofactor evidence="2">
        <name>Zn(2+)</name>
        <dbReference type="ChEBI" id="CHEBI:29105"/>
    </cofactor>
</comment>
<evidence type="ECO:0000313" key="24">
    <source>
        <dbReference type="EnsemblMetazoa" id="CapteP211251"/>
    </source>
</evidence>
<feature type="domain" description="Cytidyltransferase-like" evidence="22">
    <location>
        <begin position="10"/>
        <end position="212"/>
    </location>
</feature>
<reference evidence="25" key="1">
    <citation type="submission" date="2012-12" db="EMBL/GenBank/DDBJ databases">
        <authorList>
            <person name="Hellsten U."/>
            <person name="Grimwood J."/>
            <person name="Chapman J.A."/>
            <person name="Shapiro H."/>
            <person name="Aerts A."/>
            <person name="Otillar R.P."/>
            <person name="Terry A.Y."/>
            <person name="Boore J.L."/>
            <person name="Simakov O."/>
            <person name="Marletaz F."/>
            <person name="Cho S.-J."/>
            <person name="Edsinger-Gonzales E."/>
            <person name="Havlak P."/>
            <person name="Kuo D.-H."/>
            <person name="Larsson T."/>
            <person name="Lv J."/>
            <person name="Arendt D."/>
            <person name="Savage R."/>
            <person name="Osoegawa K."/>
            <person name="de Jong P."/>
            <person name="Lindberg D.R."/>
            <person name="Seaver E.C."/>
            <person name="Weisblat D.A."/>
            <person name="Putnam N.H."/>
            <person name="Grigoriev I.V."/>
            <person name="Rokhsar D.S."/>
        </authorList>
    </citation>
    <scope>NUCLEOTIDE SEQUENCE</scope>
    <source>
        <strain evidence="25">I ESC-2004</strain>
    </source>
</reference>
<feature type="region of interest" description="Disordered" evidence="21">
    <location>
        <begin position="106"/>
        <end position="125"/>
    </location>
</feature>
<evidence type="ECO:0000313" key="25">
    <source>
        <dbReference type="Proteomes" id="UP000014760"/>
    </source>
</evidence>
<dbReference type="GO" id="GO:0000309">
    <property type="term" value="F:nicotinamide-nucleotide adenylyltransferase activity"/>
    <property type="evidence" value="ECO:0007669"/>
    <property type="project" value="UniProtKB-EC"/>
</dbReference>
<dbReference type="NCBIfam" id="TIGR00482">
    <property type="entry name" value="nicotinate (nicotinamide) nucleotide adenylyltransferase"/>
    <property type="match status" value="1"/>
</dbReference>
<evidence type="ECO:0000256" key="9">
    <source>
        <dbReference type="ARBA" id="ARBA00022679"/>
    </source>
</evidence>
<comment type="subunit">
    <text evidence="19">Homohexamer. Interacts with ADPRT/PARP1.</text>
</comment>
<evidence type="ECO:0000256" key="14">
    <source>
        <dbReference type="ARBA" id="ARBA00022842"/>
    </source>
</evidence>
<dbReference type="InterPro" id="IPR005248">
    <property type="entry name" value="NadD/NMNAT"/>
</dbReference>
<dbReference type="InterPro" id="IPR045094">
    <property type="entry name" value="NMNAT_euk"/>
</dbReference>
<dbReference type="UniPathway" id="UPA00253">
    <property type="reaction ID" value="UER00332"/>
</dbReference>
<keyword evidence="12" id="KW-0862">Zinc</keyword>
<dbReference type="InterPro" id="IPR004821">
    <property type="entry name" value="Cyt_trans-like"/>
</dbReference>
<dbReference type="InterPro" id="IPR051182">
    <property type="entry name" value="Euk_NMN_adenylyltrnsfrase"/>
</dbReference>
<dbReference type="Pfam" id="PF01467">
    <property type="entry name" value="CTP_transf_like"/>
    <property type="match status" value="1"/>
</dbReference>
<evidence type="ECO:0000256" key="20">
    <source>
        <dbReference type="RuleBase" id="RU362021"/>
    </source>
</evidence>
<dbReference type="PANTHER" id="PTHR12039">
    <property type="entry name" value="NICOTINAMIDE MONONUCLEOTIDE ADENYLYLTRANSFERASE"/>
    <property type="match status" value="1"/>
</dbReference>
<comment type="pathway">
    <text evidence="4 20">Cofactor biosynthesis; NAD(+) biosynthesis; NAD(+) from nicotinamide D-ribonucleotide: step 1/1.</text>
</comment>
<comment type="subcellular location">
    <subcellularLocation>
        <location evidence="3">Nucleus</location>
    </subcellularLocation>
</comment>
<comment type="catalytic activity">
    <reaction evidence="17">
        <text>nicotinate beta-D-ribonucleotide + ATP + H(+) = deamido-NAD(+) + diphosphate</text>
        <dbReference type="Rhea" id="RHEA:22860"/>
        <dbReference type="ChEBI" id="CHEBI:15378"/>
        <dbReference type="ChEBI" id="CHEBI:30616"/>
        <dbReference type="ChEBI" id="CHEBI:33019"/>
        <dbReference type="ChEBI" id="CHEBI:57502"/>
        <dbReference type="ChEBI" id="CHEBI:58437"/>
        <dbReference type="EC" id="2.7.7.18"/>
    </reaction>
    <physiologicalReaction direction="left-to-right" evidence="17">
        <dbReference type="Rhea" id="RHEA:22861"/>
    </physiologicalReaction>
    <physiologicalReaction direction="right-to-left" evidence="17">
        <dbReference type="Rhea" id="RHEA:22862"/>
    </physiologicalReaction>
</comment>
<evidence type="ECO:0000256" key="1">
    <source>
        <dbReference type="ARBA" id="ARBA00001946"/>
    </source>
</evidence>
<dbReference type="EMBL" id="KB309694">
    <property type="protein sequence ID" value="ELT93563.1"/>
    <property type="molecule type" value="Genomic_DNA"/>
</dbReference>
<sequence length="245" mass="27877">MALPQKVVLLCCGSFNPITNMHLRMFELARDALDATGRYKVVGGIISPVNDAYTKPSLVSAKHRSTMIRLALQTSDWIKLDTWESEQESWLETLKVLKHHRESIESAFNANPPPDTPTKKRKLNSNMSPGMPRIKLLCGADLLSSFAEPGLWKDQDIEEIVGKYGIVCITRANAVNPENFIYDSDVLTLHRENIHIVTEWIHNEISSTKIRRALSRSKSIKYLVQDPVIEYIKENRLYSKSTLDK</sequence>
<evidence type="ECO:0000256" key="8">
    <source>
        <dbReference type="ARBA" id="ARBA00022642"/>
    </source>
</evidence>
<accession>R7TIA0</accession>
<dbReference type="PANTHER" id="PTHR12039:SF0">
    <property type="entry name" value="NICOTINAMIDE-NUCLEOTIDE ADENYLYLTRANSFERASE"/>
    <property type="match status" value="1"/>
</dbReference>
<keyword evidence="14" id="KW-0460">Magnesium</keyword>
<comment type="catalytic activity">
    <reaction evidence="18">
        <text>beta-nicotinamide D-ribonucleotide + ATP + H(+) = diphosphate + NAD(+)</text>
        <dbReference type="Rhea" id="RHEA:21360"/>
        <dbReference type="ChEBI" id="CHEBI:14649"/>
        <dbReference type="ChEBI" id="CHEBI:15378"/>
        <dbReference type="ChEBI" id="CHEBI:30616"/>
        <dbReference type="ChEBI" id="CHEBI:33019"/>
        <dbReference type="ChEBI" id="CHEBI:57540"/>
        <dbReference type="EC" id="2.7.7.1"/>
    </reaction>
    <physiologicalReaction direction="left-to-right" evidence="18">
        <dbReference type="Rhea" id="RHEA:21361"/>
    </physiologicalReaction>
    <physiologicalReaction direction="right-to-left" evidence="18">
        <dbReference type="Rhea" id="RHEA:21362"/>
    </physiologicalReaction>
</comment>
<evidence type="ECO:0000256" key="16">
    <source>
        <dbReference type="ARBA" id="ARBA00023242"/>
    </source>
</evidence>
<evidence type="ECO:0000256" key="12">
    <source>
        <dbReference type="ARBA" id="ARBA00022833"/>
    </source>
</evidence>
<evidence type="ECO:0000256" key="4">
    <source>
        <dbReference type="ARBA" id="ARBA00004658"/>
    </source>
</evidence>
<keyword evidence="13 20" id="KW-0067">ATP-binding</keyword>
<dbReference type="AlphaFoldDB" id="R7TIA0"/>
<protein>
    <recommendedName>
        <fullName evidence="20">Nicotinamide-nucleotide adenylyltransferase</fullName>
        <ecNumber evidence="20">2.7.7.1</ecNumber>
        <ecNumber evidence="20">2.7.7.18</ecNumber>
    </recommendedName>
</protein>
<dbReference type="GO" id="GO:0005524">
    <property type="term" value="F:ATP binding"/>
    <property type="evidence" value="ECO:0007669"/>
    <property type="project" value="UniProtKB-KW"/>
</dbReference>
<dbReference type="Proteomes" id="UP000014760">
    <property type="component" value="Unassembled WGS sequence"/>
</dbReference>
<dbReference type="InterPro" id="IPR014729">
    <property type="entry name" value="Rossmann-like_a/b/a_fold"/>
</dbReference>
<dbReference type="EC" id="2.7.7.1" evidence="20"/>
<gene>
    <name evidence="23" type="ORF">CAPTEDRAFT_211251</name>
</gene>
<keyword evidence="7" id="KW-0597">Phosphoprotein</keyword>
<comment type="cofactor">
    <cofactor evidence="1">
        <name>Mg(2+)</name>
        <dbReference type="ChEBI" id="CHEBI:18420"/>
    </cofactor>
</comment>
<keyword evidence="8 20" id="KW-0662">Pyridine nucleotide biosynthesis</keyword>
<dbReference type="EC" id="2.7.7.18" evidence="20"/>